<proteinExistence type="inferred from homology"/>
<dbReference type="AlphaFoldDB" id="F1YNE5"/>
<protein>
    <submittedName>
        <fullName evidence="8">Putative urea transporter</fullName>
    </submittedName>
</protein>
<evidence type="ECO:0000256" key="1">
    <source>
        <dbReference type="ARBA" id="ARBA00004651"/>
    </source>
</evidence>
<gene>
    <name evidence="8" type="ORF">SCNU_17218</name>
</gene>
<feature type="transmembrane region" description="Helical" evidence="7">
    <location>
        <begin position="291"/>
        <end position="310"/>
    </location>
</feature>
<comment type="caution">
    <text evidence="8">The sequence shown here is derived from an EMBL/GenBank/DDBJ whole genome shotgun (WGS) entry which is preliminary data.</text>
</comment>
<dbReference type="Proteomes" id="UP000035065">
    <property type="component" value="Unassembled WGS sequence"/>
</dbReference>
<dbReference type="STRING" id="644548.SCNU_17218"/>
<keyword evidence="5 7" id="KW-1133">Transmembrane helix</keyword>
<evidence type="ECO:0000256" key="3">
    <source>
        <dbReference type="ARBA" id="ARBA00022475"/>
    </source>
</evidence>
<dbReference type="RefSeq" id="WP_009680637.1">
    <property type="nucleotide sequence ID" value="NZ_AEUD01000017.1"/>
</dbReference>
<comment type="similarity">
    <text evidence="2">Belongs to the urea transporter family.</text>
</comment>
<evidence type="ECO:0000256" key="7">
    <source>
        <dbReference type="SAM" id="Phobius"/>
    </source>
</evidence>
<dbReference type="OrthoDB" id="4412139at2"/>
<organism evidence="8 9">
    <name type="scientific">Gordonia neofelifaecis NRRL B-59395</name>
    <dbReference type="NCBI Taxonomy" id="644548"/>
    <lineage>
        <taxon>Bacteria</taxon>
        <taxon>Bacillati</taxon>
        <taxon>Actinomycetota</taxon>
        <taxon>Actinomycetes</taxon>
        <taxon>Mycobacteriales</taxon>
        <taxon>Gordoniaceae</taxon>
        <taxon>Gordonia</taxon>
    </lineage>
</organism>
<feature type="transmembrane region" description="Helical" evidence="7">
    <location>
        <begin position="82"/>
        <end position="103"/>
    </location>
</feature>
<evidence type="ECO:0000256" key="4">
    <source>
        <dbReference type="ARBA" id="ARBA00022692"/>
    </source>
</evidence>
<evidence type="ECO:0000313" key="9">
    <source>
        <dbReference type="Proteomes" id="UP000035065"/>
    </source>
</evidence>
<dbReference type="GO" id="GO:0015204">
    <property type="term" value="F:urea transmembrane transporter activity"/>
    <property type="evidence" value="ECO:0007669"/>
    <property type="project" value="InterPro"/>
</dbReference>
<keyword evidence="4 7" id="KW-0812">Transmembrane</keyword>
<name>F1YNE5_9ACTN</name>
<evidence type="ECO:0000256" key="6">
    <source>
        <dbReference type="ARBA" id="ARBA00023136"/>
    </source>
</evidence>
<evidence type="ECO:0000256" key="2">
    <source>
        <dbReference type="ARBA" id="ARBA00005914"/>
    </source>
</evidence>
<evidence type="ECO:0000313" key="8">
    <source>
        <dbReference type="EMBL" id="EGD53856.1"/>
    </source>
</evidence>
<feature type="transmembrane region" description="Helical" evidence="7">
    <location>
        <begin position="245"/>
        <end position="262"/>
    </location>
</feature>
<feature type="transmembrane region" description="Helical" evidence="7">
    <location>
        <begin position="179"/>
        <end position="207"/>
    </location>
</feature>
<keyword evidence="6 7" id="KW-0472">Membrane</keyword>
<dbReference type="Gene3D" id="1.10.3430.10">
    <property type="entry name" value="Ammonium transporter AmtB like domains"/>
    <property type="match status" value="1"/>
</dbReference>
<keyword evidence="9" id="KW-1185">Reference proteome</keyword>
<evidence type="ECO:0000256" key="5">
    <source>
        <dbReference type="ARBA" id="ARBA00022989"/>
    </source>
</evidence>
<dbReference type="InterPro" id="IPR004937">
    <property type="entry name" value="Urea_transporter"/>
</dbReference>
<sequence>MTETRSEAVRPFGTPRDAAATALHGVGQIYFQPSVWCGLFILAAFCVADWRMALLGVIGLAASTAAGVALRDRLPGSPDGTALRAGMHGFCGILVGAAAFTMLGAGWAGVIATAIGGLLCGPITVGFVALFAARGFAQFALPATTAPFCLVAQGIHYTTEPFQHEVSELSEVHGDLVQISVHAALTGISQVVLIDSPVAGLLILIGLTIANWKVGVAAILGSAASAGFAWLIGEAPLDDYHGLDSYSSVLVAIAMACVFLSGKWSPWVMALIGAVLAAALEQLLLETEVPLFTWPYVLVTWLLLIVARYVPALARPPV</sequence>
<keyword evidence="3" id="KW-1003">Cell membrane</keyword>
<feature type="transmembrane region" description="Helical" evidence="7">
    <location>
        <begin position="50"/>
        <end position="70"/>
    </location>
</feature>
<accession>F1YNE5</accession>
<dbReference type="eggNOG" id="COG4413">
    <property type="taxonomic scope" value="Bacteria"/>
</dbReference>
<comment type="subcellular location">
    <subcellularLocation>
        <location evidence="1">Cell membrane</location>
        <topology evidence="1">Multi-pass membrane protein</topology>
    </subcellularLocation>
</comment>
<feature type="transmembrane region" description="Helical" evidence="7">
    <location>
        <begin position="109"/>
        <end position="132"/>
    </location>
</feature>
<dbReference type="InterPro" id="IPR029020">
    <property type="entry name" value="Ammonium/urea_transptr"/>
</dbReference>
<dbReference type="Pfam" id="PF03253">
    <property type="entry name" value="UT"/>
    <property type="match status" value="1"/>
</dbReference>
<dbReference type="PANTHER" id="PTHR10464:SF4">
    <property type="entry name" value="UREA TRANSPORTER"/>
    <property type="match status" value="1"/>
</dbReference>
<dbReference type="GO" id="GO:0005886">
    <property type="term" value="C:plasma membrane"/>
    <property type="evidence" value="ECO:0007669"/>
    <property type="project" value="UniProtKB-SubCell"/>
</dbReference>
<reference evidence="8 9" key="1">
    <citation type="journal article" date="2011" name="J. Bacteriol.">
        <title>Draft Genome Sequence of Gordonia neofelifaecis NRRL B-59395, a Cholesterol-Degrading Actinomycete.</title>
        <authorList>
            <person name="Ge F."/>
            <person name="Li W."/>
            <person name="Chen G."/>
            <person name="Liu Y."/>
            <person name="Zhang G."/>
            <person name="Yong B."/>
            <person name="Wang Q."/>
            <person name="Wang N."/>
            <person name="Huang Z."/>
            <person name="Li W."/>
            <person name="Wang J."/>
            <person name="Wu C."/>
            <person name="Xie Q."/>
            <person name="Liu G."/>
        </authorList>
    </citation>
    <scope>NUCLEOTIDE SEQUENCE [LARGE SCALE GENOMIC DNA]</scope>
    <source>
        <strain evidence="8 9">NRRL B-59395</strain>
    </source>
</reference>
<dbReference type="EMBL" id="AEUD01000017">
    <property type="protein sequence ID" value="EGD53856.1"/>
    <property type="molecule type" value="Genomic_DNA"/>
</dbReference>
<dbReference type="PANTHER" id="PTHR10464">
    <property type="entry name" value="UREA TRANSPORTER"/>
    <property type="match status" value="1"/>
</dbReference>
<feature type="transmembrane region" description="Helical" evidence="7">
    <location>
        <begin position="267"/>
        <end position="285"/>
    </location>
</feature>
<feature type="transmembrane region" description="Helical" evidence="7">
    <location>
        <begin position="214"/>
        <end position="233"/>
    </location>
</feature>